<name>A0A194AGW2_9BACT</name>
<evidence type="ECO:0000313" key="2">
    <source>
        <dbReference type="Proteomes" id="UP000095200"/>
    </source>
</evidence>
<comment type="caution">
    <text evidence="1">The sequence shown here is derived from an EMBL/GenBank/DDBJ whole genome shotgun (WGS) entry which is preliminary data.</text>
</comment>
<dbReference type="AlphaFoldDB" id="A0A194AGW2"/>
<dbReference type="Proteomes" id="UP000095200">
    <property type="component" value="Unassembled WGS sequence"/>
</dbReference>
<sequence length="170" mass="18855">MAIHNYHSLLLDRHPRLLVVGHNEDQISELVSMFVQSQSHIGIIGDEFPFLANLSILENIVLGAMYRQNIPLEKASKPLEEPIRALGLERWMEQRKEKLDQQTMGLCQLLRCIACGNSVVVLPSPMVAMADTIIQATALLSPAPVVWIACSVNNASAYDNLGLPTFHLES</sequence>
<gene>
    <name evidence="1" type="ORF">DPF_2040</name>
</gene>
<dbReference type="EMBL" id="BDFE01000017">
    <property type="protein sequence ID" value="GAU09317.1"/>
    <property type="molecule type" value="Genomic_DNA"/>
</dbReference>
<reference evidence="2" key="1">
    <citation type="submission" date="2016-06" db="EMBL/GenBank/DDBJ databases">
        <title>Draft genome sequence of Desulfoplanes formicivorans strain Pf12B.</title>
        <authorList>
            <person name="Watanabe M."/>
            <person name="Kojima H."/>
            <person name="Fukui M."/>
        </authorList>
    </citation>
    <scope>NUCLEOTIDE SEQUENCE [LARGE SCALE GENOMIC DNA]</scope>
    <source>
        <strain evidence="2">Pf12B</strain>
    </source>
</reference>
<organism evidence="1 2">
    <name type="scientific">Desulfoplanes formicivorans</name>
    <dbReference type="NCBI Taxonomy" id="1592317"/>
    <lineage>
        <taxon>Bacteria</taxon>
        <taxon>Pseudomonadati</taxon>
        <taxon>Thermodesulfobacteriota</taxon>
        <taxon>Desulfovibrionia</taxon>
        <taxon>Desulfovibrionales</taxon>
        <taxon>Desulfoplanaceae</taxon>
        <taxon>Desulfoplanes</taxon>
    </lineage>
</organism>
<protein>
    <submittedName>
        <fullName evidence="1">Uncharacterized protein</fullName>
    </submittedName>
</protein>
<dbReference type="OrthoDB" id="5471698at2"/>
<dbReference type="STRING" id="1592317.DPF_2040"/>
<proteinExistence type="predicted"/>
<evidence type="ECO:0000313" key="1">
    <source>
        <dbReference type="EMBL" id="GAU09317.1"/>
    </source>
</evidence>
<dbReference type="RefSeq" id="WP_069859565.1">
    <property type="nucleotide sequence ID" value="NZ_BDFE01000017.1"/>
</dbReference>
<accession>A0A194AGW2</accession>
<dbReference type="Gene3D" id="3.40.50.300">
    <property type="entry name" value="P-loop containing nucleotide triphosphate hydrolases"/>
    <property type="match status" value="1"/>
</dbReference>
<dbReference type="InterPro" id="IPR027417">
    <property type="entry name" value="P-loop_NTPase"/>
</dbReference>
<keyword evidence="2" id="KW-1185">Reference proteome</keyword>